<sequence length="80" mass="9123">MTTHGLSQAELDKIHAAISQLIDQTIQRNEESRKVSTEVPKPTVEACKFTRETFWYPMAVVTGLYCVIAVIMTVIYRLLH</sequence>
<evidence type="ECO:0000313" key="3">
    <source>
        <dbReference type="Proteomes" id="UP000182814"/>
    </source>
</evidence>
<organism evidence="2 3">
    <name type="scientific">Pseudomonas lini</name>
    <dbReference type="NCBI Taxonomy" id="163011"/>
    <lineage>
        <taxon>Bacteria</taxon>
        <taxon>Pseudomonadati</taxon>
        <taxon>Pseudomonadota</taxon>
        <taxon>Gammaproteobacteria</taxon>
        <taxon>Pseudomonadales</taxon>
        <taxon>Pseudomonadaceae</taxon>
        <taxon>Pseudomonas</taxon>
    </lineage>
</organism>
<evidence type="ECO:0000256" key="1">
    <source>
        <dbReference type="SAM" id="Phobius"/>
    </source>
</evidence>
<keyword evidence="1" id="KW-0812">Transmembrane</keyword>
<dbReference type="RefSeq" id="WP_053078290.1">
    <property type="nucleotide sequence ID" value="NZ_JYLB01000003.1"/>
</dbReference>
<reference evidence="3" key="1">
    <citation type="submission" date="2016-10" db="EMBL/GenBank/DDBJ databases">
        <authorList>
            <person name="Varghese N."/>
            <person name="Submissions S."/>
        </authorList>
    </citation>
    <scope>NUCLEOTIDE SEQUENCE [LARGE SCALE GENOMIC DNA]</scope>
    <source>
        <strain evidence="3">BS3782</strain>
    </source>
</reference>
<keyword evidence="1" id="KW-1133">Transmembrane helix</keyword>
<proteinExistence type="predicted"/>
<name>A0A1H2BAM5_9PSED</name>
<keyword evidence="1" id="KW-0472">Membrane</keyword>
<dbReference type="EMBL" id="LT629746">
    <property type="protein sequence ID" value="SDT55335.1"/>
    <property type="molecule type" value="Genomic_DNA"/>
</dbReference>
<dbReference type="AlphaFoldDB" id="A0A1H2BAM5"/>
<gene>
    <name evidence="2" type="ORF">SAMN04490191_5144</name>
</gene>
<dbReference type="Proteomes" id="UP000182814">
    <property type="component" value="Chromosome I"/>
</dbReference>
<feature type="transmembrane region" description="Helical" evidence="1">
    <location>
        <begin position="54"/>
        <end position="79"/>
    </location>
</feature>
<evidence type="ECO:0000313" key="2">
    <source>
        <dbReference type="EMBL" id="SDT55335.1"/>
    </source>
</evidence>
<accession>A0A1H2BAM5</accession>
<keyword evidence="3" id="KW-1185">Reference proteome</keyword>
<protein>
    <submittedName>
        <fullName evidence="2">Uncharacterized protein</fullName>
    </submittedName>
</protein>